<evidence type="ECO:0000313" key="1">
    <source>
        <dbReference type="EMBL" id="OGM04698.1"/>
    </source>
</evidence>
<dbReference type="EMBL" id="MGFK01000008">
    <property type="protein sequence ID" value="OGM04698.1"/>
    <property type="molecule type" value="Genomic_DNA"/>
</dbReference>
<gene>
    <name evidence="1" type="ORF">A2112_00425</name>
</gene>
<organism evidence="1 2">
    <name type="scientific">Candidatus Woesebacteria bacterium GWA1_42_12</name>
    <dbReference type="NCBI Taxonomy" id="1802472"/>
    <lineage>
        <taxon>Bacteria</taxon>
        <taxon>Candidatus Woeseibacteriota</taxon>
    </lineage>
</organism>
<name>A0A1F7WR75_9BACT</name>
<protein>
    <submittedName>
        <fullName evidence="1">Uncharacterized protein</fullName>
    </submittedName>
</protein>
<reference evidence="1 2" key="1">
    <citation type="journal article" date="2016" name="Nat. Commun.">
        <title>Thousands of microbial genomes shed light on interconnected biogeochemical processes in an aquifer system.</title>
        <authorList>
            <person name="Anantharaman K."/>
            <person name="Brown C.T."/>
            <person name="Hug L.A."/>
            <person name="Sharon I."/>
            <person name="Castelle C.J."/>
            <person name="Probst A.J."/>
            <person name="Thomas B.C."/>
            <person name="Singh A."/>
            <person name="Wilkins M.J."/>
            <person name="Karaoz U."/>
            <person name="Brodie E.L."/>
            <person name="Williams K.H."/>
            <person name="Hubbard S.S."/>
            <person name="Banfield J.F."/>
        </authorList>
    </citation>
    <scope>NUCLEOTIDE SEQUENCE [LARGE SCALE GENOMIC DNA]</scope>
</reference>
<evidence type="ECO:0000313" key="2">
    <source>
        <dbReference type="Proteomes" id="UP000177091"/>
    </source>
</evidence>
<accession>A0A1F7WR75</accession>
<dbReference type="AlphaFoldDB" id="A0A1F7WR75"/>
<comment type="caution">
    <text evidence="1">The sequence shown here is derived from an EMBL/GenBank/DDBJ whole genome shotgun (WGS) entry which is preliminary data.</text>
</comment>
<dbReference type="Proteomes" id="UP000177091">
    <property type="component" value="Unassembled WGS sequence"/>
</dbReference>
<sequence>MENEGFIYRNMSSEEVLRSMFEDAARSLLTEHGSFVLGVSTRQKDYIGSPETSQDNVGKTLSKLQGLARTESPSTMGWFIIPPSEVQKLNPNRVIYAEDFDIEG</sequence>
<proteinExistence type="predicted"/>